<gene>
    <name evidence="1" type="ORF">BDP27DRAFT_1362201</name>
</gene>
<keyword evidence="2" id="KW-1185">Reference proteome</keyword>
<protein>
    <submittedName>
        <fullName evidence="1">Uncharacterized protein</fullName>
    </submittedName>
</protein>
<sequence length="817" mass="92340">MPIYQTVTDVGFYPQNQTETVLKRGSWVVPTKGRYEGDVGLVVDDDYDAVDTSVSALVMFIPRIKFPNSPSSKRPPKAALSVDFRKSPNQWQNFDYISQLQAWCISDDCADPFQCEHQPFLQKRYQIFGQVIRGGFALVISNVFELRLINRMPAGVHALFTELPLPDDLRRDLHIRLPPPDSWTFSEGDEVSFTRRFGINGSFLVRCDLGDLPVGVVGTILKVHEYVCDVDLHRMGHRSIPFFNLVKAIGVGRSVKINDSVGSVQEVRRVELGQSTLASVSASRVILAGRDGIVTHRYGDSLDIWIQDLELVITLDPNSVVDHTDTTAYSRDFTPSAPRRVFDEFSVVERQKVRQRPSMAYHKWDSVAHYDLRNATSLKESAWLLQNNSRPSCLHPSQYYALGRVRPPGRLPWFGVRVTVDLGASMASGEVRDVIPKEDNDSDFQVLVASYDVEGNLTSSWFDYGIVRREDNRGHLHEFSTYTGRVPWQGLRVRVIHGPLRDSGIGVVKDVSVDSQLTSISGLLLDIEFEGGYVYGERRRARVDYDHVRQLNNRFIHDGWSSSMAKNAYFQFKLGYTPKYSEHAQELLSRPASVSSQAIALQQSSPPPPSPVSAYLRFADPRWKNAFQQDFWLLDRRITQTLESREIYIWSPVDVIDIRVSFHETSSGLELRYVKDHKGGRKTPEVVDPRCLSATPMSMKLKGSATANGLYLICLGEHTGKVTRRVNYLPAYPPNPDNDIWVLQVVQCVWARGRMLTHEESIVAHEPLLRLGKQTLALVHEVERERAHGNALMATLRLQHGGSAPHYTLVDGQAQKI</sequence>
<dbReference type="EMBL" id="JADNRY010000036">
    <property type="protein sequence ID" value="KAF9070969.1"/>
    <property type="molecule type" value="Genomic_DNA"/>
</dbReference>
<name>A0A9P5U9H7_9AGAR</name>
<organism evidence="1 2">
    <name type="scientific">Rhodocollybia butyracea</name>
    <dbReference type="NCBI Taxonomy" id="206335"/>
    <lineage>
        <taxon>Eukaryota</taxon>
        <taxon>Fungi</taxon>
        <taxon>Dikarya</taxon>
        <taxon>Basidiomycota</taxon>
        <taxon>Agaricomycotina</taxon>
        <taxon>Agaricomycetes</taxon>
        <taxon>Agaricomycetidae</taxon>
        <taxon>Agaricales</taxon>
        <taxon>Marasmiineae</taxon>
        <taxon>Omphalotaceae</taxon>
        <taxon>Rhodocollybia</taxon>
    </lineage>
</organism>
<proteinExistence type="predicted"/>
<dbReference type="OrthoDB" id="3065408at2759"/>
<comment type="caution">
    <text evidence="1">The sequence shown here is derived from an EMBL/GenBank/DDBJ whole genome shotgun (WGS) entry which is preliminary data.</text>
</comment>
<reference evidence="1" key="1">
    <citation type="submission" date="2020-11" db="EMBL/GenBank/DDBJ databases">
        <authorList>
            <consortium name="DOE Joint Genome Institute"/>
            <person name="Ahrendt S."/>
            <person name="Riley R."/>
            <person name="Andreopoulos W."/>
            <person name="Labutti K."/>
            <person name="Pangilinan J."/>
            <person name="Ruiz-Duenas F.J."/>
            <person name="Barrasa J.M."/>
            <person name="Sanchez-Garcia M."/>
            <person name="Camarero S."/>
            <person name="Miyauchi S."/>
            <person name="Serrano A."/>
            <person name="Linde D."/>
            <person name="Babiker R."/>
            <person name="Drula E."/>
            <person name="Ayuso-Fernandez I."/>
            <person name="Pacheco R."/>
            <person name="Padilla G."/>
            <person name="Ferreira P."/>
            <person name="Barriuso J."/>
            <person name="Kellner H."/>
            <person name="Castanera R."/>
            <person name="Alfaro M."/>
            <person name="Ramirez L."/>
            <person name="Pisabarro A.G."/>
            <person name="Kuo A."/>
            <person name="Tritt A."/>
            <person name="Lipzen A."/>
            <person name="He G."/>
            <person name="Yan M."/>
            <person name="Ng V."/>
            <person name="Cullen D."/>
            <person name="Martin F."/>
            <person name="Rosso M.-N."/>
            <person name="Henrissat B."/>
            <person name="Hibbett D."/>
            <person name="Martinez A.T."/>
            <person name="Grigoriev I.V."/>
        </authorList>
    </citation>
    <scope>NUCLEOTIDE SEQUENCE</scope>
    <source>
        <strain evidence="1">AH 40177</strain>
    </source>
</reference>
<dbReference type="AlphaFoldDB" id="A0A9P5U9H7"/>
<evidence type="ECO:0000313" key="2">
    <source>
        <dbReference type="Proteomes" id="UP000772434"/>
    </source>
</evidence>
<accession>A0A9P5U9H7</accession>
<dbReference type="Proteomes" id="UP000772434">
    <property type="component" value="Unassembled WGS sequence"/>
</dbReference>
<evidence type="ECO:0000313" key="1">
    <source>
        <dbReference type="EMBL" id="KAF9070969.1"/>
    </source>
</evidence>